<dbReference type="EMBL" id="FWXT01000003">
    <property type="protein sequence ID" value="SMC97966.1"/>
    <property type="molecule type" value="Genomic_DNA"/>
</dbReference>
<dbReference type="Pfam" id="PF14100">
    <property type="entry name" value="DUF6807"/>
    <property type="match status" value="1"/>
</dbReference>
<feature type="chain" id="PRO_5013366135" evidence="1">
    <location>
        <begin position="19"/>
        <end position="341"/>
    </location>
</feature>
<dbReference type="RefSeq" id="WP_084240696.1">
    <property type="nucleotide sequence ID" value="NZ_FWXT01000003.1"/>
</dbReference>
<keyword evidence="3" id="KW-1185">Reference proteome</keyword>
<feature type="signal peptide" evidence="1">
    <location>
        <begin position="1"/>
        <end position="18"/>
    </location>
</feature>
<dbReference type="AlphaFoldDB" id="A0A1W2DLU1"/>
<organism evidence="2 3">
    <name type="scientific">Pedobacter africanus</name>
    <dbReference type="NCBI Taxonomy" id="151894"/>
    <lineage>
        <taxon>Bacteria</taxon>
        <taxon>Pseudomonadati</taxon>
        <taxon>Bacteroidota</taxon>
        <taxon>Sphingobacteriia</taxon>
        <taxon>Sphingobacteriales</taxon>
        <taxon>Sphingobacteriaceae</taxon>
        <taxon>Pedobacter</taxon>
    </lineage>
</organism>
<name>A0A1W2DLU1_9SPHI</name>
<sequence length="341" mass="38461">MTKRLIFFCCFLSLHSIAQTQKVSFINNSNQKKVEVLVDGRRFTSFLYPDNLEKPILYPLQTASGLTITRGFPLEKRGNERTDHPHHVGLWLNYESVNGLDFWNNSYNIPADKKIKYGWIRNVKIGKIQNGNTSGTLNYTANWERQDKKILLKEATIFVFSGTAQTRTIDRTTTLTAQTDTVYFKDIKDGMLGLRVTKELELPSDKEESYTDNNGVVTKVPSAKNGANGNYLTSEGKTGNDAWGTRGKWCMMYGQKEGQQVSVAIIDHPKNPGYPTYWHARDYGLFAANPLGQAIFSKGKESLNLTLKPGESVTFRYRIVIASGKKQTAQMLDQQAADFSK</sequence>
<dbReference type="STRING" id="151894.SAMN04488524_3934"/>
<evidence type="ECO:0000256" key="1">
    <source>
        <dbReference type="SAM" id="SignalP"/>
    </source>
</evidence>
<evidence type="ECO:0000313" key="2">
    <source>
        <dbReference type="EMBL" id="SMC97966.1"/>
    </source>
</evidence>
<gene>
    <name evidence="2" type="ORF">SAMN04488524_3934</name>
</gene>
<dbReference type="InterPro" id="IPR029475">
    <property type="entry name" value="DUF6807"/>
</dbReference>
<reference evidence="3" key="1">
    <citation type="submission" date="2017-04" db="EMBL/GenBank/DDBJ databases">
        <authorList>
            <person name="Varghese N."/>
            <person name="Submissions S."/>
        </authorList>
    </citation>
    <scope>NUCLEOTIDE SEQUENCE [LARGE SCALE GENOMIC DNA]</scope>
    <source>
        <strain evidence="3">DSM 12126</strain>
    </source>
</reference>
<keyword evidence="1" id="KW-0732">Signal</keyword>
<proteinExistence type="predicted"/>
<evidence type="ECO:0000313" key="3">
    <source>
        <dbReference type="Proteomes" id="UP000192756"/>
    </source>
</evidence>
<protein>
    <submittedName>
        <fullName evidence="2">Methane oxygenase PmoA</fullName>
    </submittedName>
</protein>
<dbReference type="OrthoDB" id="2540540at2"/>
<accession>A0A1W2DLU1</accession>
<dbReference type="Proteomes" id="UP000192756">
    <property type="component" value="Unassembled WGS sequence"/>
</dbReference>